<evidence type="ECO:0000256" key="4">
    <source>
        <dbReference type="ARBA" id="ARBA00022452"/>
    </source>
</evidence>
<keyword evidence="7" id="KW-0998">Cell outer membrane</keyword>
<keyword evidence="6" id="KW-0472">Membrane</keyword>
<evidence type="ECO:0000256" key="3">
    <source>
        <dbReference type="ARBA" id="ARBA00022448"/>
    </source>
</evidence>
<proteinExistence type="inferred from homology"/>
<gene>
    <name evidence="9" type="ordered locus">SYNW2187</name>
</gene>
<dbReference type="eggNOG" id="COG1538">
    <property type="taxonomic scope" value="Bacteria"/>
</dbReference>
<evidence type="ECO:0000256" key="5">
    <source>
        <dbReference type="ARBA" id="ARBA00022692"/>
    </source>
</evidence>
<dbReference type="GO" id="GO:0009279">
    <property type="term" value="C:cell outer membrane"/>
    <property type="evidence" value="ECO:0007669"/>
    <property type="project" value="UniProtKB-SubCell"/>
</dbReference>
<dbReference type="STRING" id="84588.SYNW2187"/>
<comment type="subcellular location">
    <subcellularLocation>
        <location evidence="1">Cell outer membrane</location>
    </subcellularLocation>
</comment>
<dbReference type="KEGG" id="syw:SYNW2187"/>
<evidence type="ECO:0000256" key="2">
    <source>
        <dbReference type="ARBA" id="ARBA00007613"/>
    </source>
</evidence>
<evidence type="ECO:0000313" key="9">
    <source>
        <dbReference type="EMBL" id="CAE08702.1"/>
    </source>
</evidence>
<dbReference type="InterPro" id="IPR003423">
    <property type="entry name" value="OMP_efflux"/>
</dbReference>
<protein>
    <submittedName>
        <fullName evidence="9">RND family outer membrane efflux protein</fullName>
    </submittedName>
</protein>
<sequence length="564" mass="61588">MRRFTATVVLTAGVLAAAPTPGFSQDEPTSSTSALVDQTTLPNALDLKGERPQSDSSVIPAAATEMPAELRDLGTPPSLALPDSPDQVRIHELRPLTLDEALTLAEVNSPSLKAAASQVDQAKSSLRAAISAWYPTVDLSANGLPSYLKSYNYRNPDFVPGIAGENETYDREKRADVSLSVRWDIIDPARVPEIASQRDAYEQSRDAYLIALRDLRLQTASSYFQLQEADEGVRIGQASVRASLVSLRDARARFNAGVNTKLEVLEAETQLARDRNLLTDRLASQDLARRGLARELALPQDITPTAATPSAPLGLWEPSLQESIVAAYNYREELDQLILDISIDNSRANSSLAAVQPVLSFVNTTTSFRSEGQSGVSSLGDIDMDDYTWGAQNTTALTATWRLFDGGRARAEYRRFKRAAEESAYNFASTRDGIRFEVEQSFINLRSAIQNIETTSSEVLSSRESLRLSQLRVQAGVSTQREVVDNQRDLTNAEIRYARAIREYNTSLAQLQRRTGLDALIACPANTLPAQKPEAEGMVIPIEPTPLKTACQMGAVAGQTEAIP</sequence>
<dbReference type="Gene3D" id="1.20.1600.10">
    <property type="entry name" value="Outer membrane efflux proteins (OEP)"/>
    <property type="match status" value="1"/>
</dbReference>
<dbReference type="HOGENOM" id="CLU_012817_7_2_3"/>
<keyword evidence="5" id="KW-0812">Transmembrane</keyword>
<keyword evidence="10" id="KW-1185">Reference proteome</keyword>
<evidence type="ECO:0000313" key="10">
    <source>
        <dbReference type="Proteomes" id="UP000001422"/>
    </source>
</evidence>
<evidence type="ECO:0000256" key="8">
    <source>
        <dbReference type="SAM" id="SignalP"/>
    </source>
</evidence>
<dbReference type="PANTHER" id="PTHR30026">
    <property type="entry name" value="OUTER MEMBRANE PROTEIN TOLC"/>
    <property type="match status" value="1"/>
</dbReference>
<reference evidence="9 10" key="1">
    <citation type="journal article" date="2003" name="Nature">
        <title>The genome of a motile marine Synechococcus.</title>
        <authorList>
            <person name="Palenik B."/>
            <person name="Brahamsha B."/>
            <person name="Larimer F."/>
            <person name="Land M."/>
            <person name="Hauser L."/>
            <person name="Chain P."/>
            <person name="Lamerdin J."/>
            <person name="Regala W."/>
            <person name="Allen E.A."/>
            <person name="McCarren J."/>
            <person name="Paulsen I."/>
            <person name="Dufresne A."/>
            <person name="Partensky F."/>
            <person name="Webb E."/>
            <person name="Waterbury J."/>
        </authorList>
    </citation>
    <scope>NUCLEOTIDE SEQUENCE [LARGE SCALE GENOMIC DNA]</scope>
    <source>
        <strain evidence="9 10">WH8102</strain>
    </source>
</reference>
<dbReference type="GO" id="GO:1990281">
    <property type="term" value="C:efflux pump complex"/>
    <property type="evidence" value="ECO:0007669"/>
    <property type="project" value="TreeGrafter"/>
</dbReference>
<accession>Q7U484</accession>
<dbReference type="Proteomes" id="UP000001422">
    <property type="component" value="Chromosome"/>
</dbReference>
<evidence type="ECO:0000256" key="7">
    <source>
        <dbReference type="ARBA" id="ARBA00023237"/>
    </source>
</evidence>
<feature type="chain" id="PRO_5004291799" evidence="8">
    <location>
        <begin position="25"/>
        <end position="564"/>
    </location>
</feature>
<feature type="signal peptide" evidence="8">
    <location>
        <begin position="1"/>
        <end position="24"/>
    </location>
</feature>
<evidence type="ECO:0000256" key="1">
    <source>
        <dbReference type="ARBA" id="ARBA00004442"/>
    </source>
</evidence>
<dbReference type="SUPFAM" id="SSF56954">
    <property type="entry name" value="Outer membrane efflux proteins (OEP)"/>
    <property type="match status" value="1"/>
</dbReference>
<comment type="similarity">
    <text evidence="2">Belongs to the outer membrane factor (OMF) (TC 1.B.17) family.</text>
</comment>
<evidence type="ECO:0000256" key="6">
    <source>
        <dbReference type="ARBA" id="ARBA00023136"/>
    </source>
</evidence>
<name>Q7U484_PARMW</name>
<dbReference type="EMBL" id="BX569694">
    <property type="protein sequence ID" value="CAE08702.1"/>
    <property type="molecule type" value="Genomic_DNA"/>
</dbReference>
<keyword evidence="8" id="KW-0732">Signal</keyword>
<dbReference type="Pfam" id="PF02321">
    <property type="entry name" value="OEP"/>
    <property type="match status" value="2"/>
</dbReference>
<organism evidence="9 10">
    <name type="scientific">Parasynechococcus marenigrum (strain WH8102)</name>
    <dbReference type="NCBI Taxonomy" id="84588"/>
    <lineage>
        <taxon>Bacteria</taxon>
        <taxon>Bacillati</taxon>
        <taxon>Cyanobacteriota</taxon>
        <taxon>Cyanophyceae</taxon>
        <taxon>Synechococcales</taxon>
        <taxon>Prochlorococcaceae</taxon>
        <taxon>Parasynechococcus</taxon>
        <taxon>Parasynechococcus marenigrum</taxon>
    </lineage>
</organism>
<dbReference type="PANTHER" id="PTHR30026:SF21">
    <property type="entry name" value="SLR1270 PROTEIN"/>
    <property type="match status" value="1"/>
</dbReference>
<dbReference type="RefSeq" id="WP_011129042.1">
    <property type="nucleotide sequence ID" value="NC_005070.1"/>
</dbReference>
<dbReference type="GO" id="GO:0015288">
    <property type="term" value="F:porin activity"/>
    <property type="evidence" value="ECO:0007669"/>
    <property type="project" value="TreeGrafter"/>
</dbReference>
<dbReference type="GO" id="GO:0015562">
    <property type="term" value="F:efflux transmembrane transporter activity"/>
    <property type="evidence" value="ECO:0007669"/>
    <property type="project" value="InterPro"/>
</dbReference>
<keyword evidence="3" id="KW-0813">Transport</keyword>
<dbReference type="InterPro" id="IPR051906">
    <property type="entry name" value="TolC-like"/>
</dbReference>
<dbReference type="AlphaFoldDB" id="Q7U484"/>
<keyword evidence="4" id="KW-1134">Transmembrane beta strand</keyword>